<dbReference type="GO" id="GO:0006629">
    <property type="term" value="P:lipid metabolic process"/>
    <property type="evidence" value="ECO:0007669"/>
    <property type="project" value="UniProtKB-KW"/>
</dbReference>
<organism evidence="6 7">
    <name type="scientific">Saccharopolyspora flava</name>
    <dbReference type="NCBI Taxonomy" id="95161"/>
    <lineage>
        <taxon>Bacteria</taxon>
        <taxon>Bacillati</taxon>
        <taxon>Actinomycetota</taxon>
        <taxon>Actinomycetes</taxon>
        <taxon>Pseudonocardiales</taxon>
        <taxon>Pseudonocardiaceae</taxon>
        <taxon>Saccharopolyspora</taxon>
    </lineage>
</organism>
<keyword evidence="3 6" id="KW-0808">Transferase</keyword>
<dbReference type="Proteomes" id="UP000198852">
    <property type="component" value="Unassembled WGS sequence"/>
</dbReference>
<evidence type="ECO:0000313" key="6">
    <source>
        <dbReference type="EMBL" id="SFS37759.1"/>
    </source>
</evidence>
<dbReference type="Pfam" id="PF13444">
    <property type="entry name" value="Acetyltransf_5"/>
    <property type="match status" value="1"/>
</dbReference>
<evidence type="ECO:0000313" key="7">
    <source>
        <dbReference type="Proteomes" id="UP000198852"/>
    </source>
</evidence>
<dbReference type="EMBL" id="FOZX01000001">
    <property type="protein sequence ID" value="SFS37759.1"/>
    <property type="molecule type" value="Genomic_DNA"/>
</dbReference>
<dbReference type="Gene3D" id="3.40.630.30">
    <property type="match status" value="1"/>
</dbReference>
<evidence type="ECO:0000256" key="4">
    <source>
        <dbReference type="ARBA" id="ARBA00023098"/>
    </source>
</evidence>
<keyword evidence="2" id="KW-0444">Lipid biosynthesis</keyword>
<sequence>MGGIGGPDGLARTWHSPKVPAPCHPLVCWAFGARRYTWDMSETQLLASAAPNAAADAHYSLLVARDADEVHAAQRLRHRVFAEEMGATVKGGELGVDQDSFDDHCDHLIVREDRSGEVVGTYRMLPPDRAASAGMLYSETEFDLSALDPLRPSLVETGRSCVHPDHRNGAVVSLVWTGIARYMLLHGHTMLAGCASVPLDDGGVQAAHVWRTVSQKHYAPEERRVHPHQPWEPGERDERSTIPPLLRGYLRLGAEVCGRPAHDPDFGVADFFVLVDLERADQRYMRFFLGEAA</sequence>
<dbReference type="PANTHER" id="PTHR37323">
    <property type="entry name" value="GCN5-RELATED N-ACETYLTRANSFERASE"/>
    <property type="match status" value="1"/>
</dbReference>
<dbReference type="STRING" id="95161.SAMN05660874_00645"/>
<evidence type="ECO:0000256" key="2">
    <source>
        <dbReference type="ARBA" id="ARBA00022516"/>
    </source>
</evidence>
<dbReference type="InterPro" id="IPR052351">
    <property type="entry name" value="Ornithine_N-alpha-AT"/>
</dbReference>
<dbReference type="PANTHER" id="PTHR37323:SF1">
    <property type="entry name" value="L-ORNITHINE N(ALPHA)-ACYLTRANSFERASE"/>
    <property type="match status" value="1"/>
</dbReference>
<proteinExistence type="predicted"/>
<protein>
    <submittedName>
        <fullName evidence="6">Ornithine-acyl[acyl carrier protein] N-acyltransferase</fullName>
    </submittedName>
</protein>
<dbReference type="SUPFAM" id="SSF55729">
    <property type="entry name" value="Acyl-CoA N-acyltransferases (Nat)"/>
    <property type="match status" value="1"/>
</dbReference>
<keyword evidence="7" id="KW-1185">Reference proteome</keyword>
<gene>
    <name evidence="6" type="ORF">SAMN05660874_00645</name>
</gene>
<evidence type="ECO:0000256" key="1">
    <source>
        <dbReference type="ARBA" id="ARBA00005189"/>
    </source>
</evidence>
<name>A0A1I6PC67_9PSEU</name>
<keyword evidence="4" id="KW-0443">Lipid metabolism</keyword>
<dbReference type="GO" id="GO:0016746">
    <property type="term" value="F:acyltransferase activity"/>
    <property type="evidence" value="ECO:0007669"/>
    <property type="project" value="UniProtKB-KW"/>
</dbReference>
<keyword evidence="5 6" id="KW-0012">Acyltransferase</keyword>
<evidence type="ECO:0000256" key="3">
    <source>
        <dbReference type="ARBA" id="ARBA00022679"/>
    </source>
</evidence>
<comment type="pathway">
    <text evidence="1">Lipid metabolism.</text>
</comment>
<reference evidence="7" key="1">
    <citation type="submission" date="2016-10" db="EMBL/GenBank/DDBJ databases">
        <authorList>
            <person name="Varghese N."/>
            <person name="Submissions S."/>
        </authorList>
    </citation>
    <scope>NUCLEOTIDE SEQUENCE [LARGE SCALE GENOMIC DNA]</scope>
    <source>
        <strain evidence="7">DSM 44771</strain>
    </source>
</reference>
<accession>A0A1I6PC67</accession>
<dbReference type="AlphaFoldDB" id="A0A1I6PC67"/>
<evidence type="ECO:0000256" key="5">
    <source>
        <dbReference type="ARBA" id="ARBA00023315"/>
    </source>
</evidence>
<dbReference type="InterPro" id="IPR016181">
    <property type="entry name" value="Acyl_CoA_acyltransferase"/>
</dbReference>